<dbReference type="Proteomes" id="UP001497644">
    <property type="component" value="Chromosome 13"/>
</dbReference>
<evidence type="ECO:0000256" key="4">
    <source>
        <dbReference type="ARBA" id="ARBA00022614"/>
    </source>
</evidence>
<dbReference type="InterPro" id="IPR003591">
    <property type="entry name" value="Leu-rich_rpt_typical-subtyp"/>
</dbReference>
<name>A0AAV2NET0_9HYME</name>
<comment type="subcellular location">
    <subcellularLocation>
        <location evidence="1">Cell membrane</location>
        <topology evidence="1">Single-pass membrane protein</topology>
    </subcellularLocation>
</comment>
<keyword evidence="2" id="KW-0813">Transport</keyword>
<evidence type="ECO:0000256" key="6">
    <source>
        <dbReference type="ARBA" id="ARBA00022729"/>
    </source>
</evidence>
<dbReference type="Gene3D" id="3.80.10.10">
    <property type="entry name" value="Ribonuclease Inhibitor"/>
    <property type="match status" value="1"/>
</dbReference>
<dbReference type="PANTHER" id="PTHR46473">
    <property type="entry name" value="GH08155P"/>
    <property type="match status" value="1"/>
</dbReference>
<evidence type="ECO:0000256" key="8">
    <source>
        <dbReference type="ARBA" id="ARBA00022989"/>
    </source>
</evidence>
<dbReference type="Pfam" id="PF13855">
    <property type="entry name" value="LRR_8"/>
    <property type="match status" value="1"/>
</dbReference>
<keyword evidence="5" id="KW-0812">Transmembrane</keyword>
<organism evidence="14 15">
    <name type="scientific">Lasius platythorax</name>
    <dbReference type="NCBI Taxonomy" id="488582"/>
    <lineage>
        <taxon>Eukaryota</taxon>
        <taxon>Metazoa</taxon>
        <taxon>Ecdysozoa</taxon>
        <taxon>Arthropoda</taxon>
        <taxon>Hexapoda</taxon>
        <taxon>Insecta</taxon>
        <taxon>Pterygota</taxon>
        <taxon>Neoptera</taxon>
        <taxon>Endopterygota</taxon>
        <taxon>Hymenoptera</taxon>
        <taxon>Apocrita</taxon>
        <taxon>Aculeata</taxon>
        <taxon>Formicoidea</taxon>
        <taxon>Formicidae</taxon>
        <taxon>Formicinae</taxon>
        <taxon>Lasius</taxon>
        <taxon>Lasius</taxon>
    </lineage>
</organism>
<evidence type="ECO:0000256" key="11">
    <source>
        <dbReference type="ARBA" id="ARBA00023157"/>
    </source>
</evidence>
<keyword evidence="15" id="KW-1185">Reference proteome</keyword>
<evidence type="ECO:0000256" key="13">
    <source>
        <dbReference type="SAM" id="SignalP"/>
    </source>
</evidence>
<dbReference type="SMART" id="SM00369">
    <property type="entry name" value="LRR_TYP"/>
    <property type="match status" value="3"/>
</dbReference>
<keyword evidence="6 13" id="KW-0732">Signal</keyword>
<gene>
    <name evidence="14" type="ORF">LPLAT_LOCUS3622</name>
</gene>
<dbReference type="InterPro" id="IPR001611">
    <property type="entry name" value="Leu-rich_rpt"/>
</dbReference>
<evidence type="ECO:0000256" key="10">
    <source>
        <dbReference type="ARBA" id="ARBA00023136"/>
    </source>
</evidence>
<keyword evidence="9" id="KW-0406">Ion transport</keyword>
<accession>A0AAV2NET0</accession>
<evidence type="ECO:0000313" key="14">
    <source>
        <dbReference type="EMBL" id="CAL1677626.1"/>
    </source>
</evidence>
<evidence type="ECO:0000256" key="7">
    <source>
        <dbReference type="ARBA" id="ARBA00022737"/>
    </source>
</evidence>
<dbReference type="PROSITE" id="PS51450">
    <property type="entry name" value="LRR"/>
    <property type="match status" value="1"/>
</dbReference>
<sequence>MCRVRLEMCRRILLLVLACISAFMDVAIASCVTSKYENGPHEHVICSNLTNLSTALNYGGPVVSDIMIFQSRIEDIFDRSFLRYAKNLVSLNMRDCGIREISGHAFDALTYMKKLGLSYNNITSVKSQWFVELISLEQLDLSYNHIESIESTVFEKLRGLKLLDVRENRLTCLEPVQLAPMAGIEKFRFSGNPLTFRCRGTLTLWLQDLGINYKTEQRGVENWLDSILWLCAADDGKVADSEVLMKECVILNLFNQLRTGLTTAESFPLSIPQECIYARNELTRCVATDNRRGREVTTNGHVVRKLLRQLRESKSTV</sequence>
<feature type="signal peptide" evidence="13">
    <location>
        <begin position="1"/>
        <end position="29"/>
    </location>
</feature>
<feature type="chain" id="PRO_5043999376" evidence="13">
    <location>
        <begin position="30"/>
        <end position="317"/>
    </location>
</feature>
<dbReference type="GO" id="GO:0034220">
    <property type="term" value="P:monoatomic ion transmembrane transport"/>
    <property type="evidence" value="ECO:0007669"/>
    <property type="project" value="UniProtKB-KW"/>
</dbReference>
<keyword evidence="7" id="KW-0677">Repeat</keyword>
<dbReference type="AlphaFoldDB" id="A0AAV2NET0"/>
<evidence type="ECO:0000256" key="3">
    <source>
        <dbReference type="ARBA" id="ARBA00022475"/>
    </source>
</evidence>
<dbReference type="GO" id="GO:0005886">
    <property type="term" value="C:plasma membrane"/>
    <property type="evidence" value="ECO:0007669"/>
    <property type="project" value="UniProtKB-SubCell"/>
</dbReference>
<evidence type="ECO:0000256" key="12">
    <source>
        <dbReference type="ARBA" id="ARBA00023303"/>
    </source>
</evidence>
<reference evidence="14" key="1">
    <citation type="submission" date="2024-04" db="EMBL/GenBank/DDBJ databases">
        <authorList>
            <consortium name="Molecular Ecology Group"/>
        </authorList>
    </citation>
    <scope>NUCLEOTIDE SEQUENCE</scope>
</reference>
<keyword evidence="12" id="KW-0407">Ion channel</keyword>
<keyword evidence="4" id="KW-0433">Leucine-rich repeat</keyword>
<dbReference type="SUPFAM" id="SSF52058">
    <property type="entry name" value="L domain-like"/>
    <property type="match status" value="1"/>
</dbReference>
<proteinExistence type="predicted"/>
<keyword evidence="3" id="KW-1003">Cell membrane</keyword>
<evidence type="ECO:0000256" key="9">
    <source>
        <dbReference type="ARBA" id="ARBA00023065"/>
    </source>
</evidence>
<dbReference type="InterPro" id="IPR032675">
    <property type="entry name" value="LRR_dom_sf"/>
</dbReference>
<dbReference type="InterPro" id="IPR051432">
    <property type="entry name" value="KCNMA1_auxiliary"/>
</dbReference>
<dbReference type="EMBL" id="OZ034836">
    <property type="protein sequence ID" value="CAL1677626.1"/>
    <property type="molecule type" value="Genomic_DNA"/>
</dbReference>
<protein>
    <submittedName>
        <fullName evidence="14">Uncharacterized protein</fullName>
    </submittedName>
</protein>
<evidence type="ECO:0000256" key="2">
    <source>
        <dbReference type="ARBA" id="ARBA00022448"/>
    </source>
</evidence>
<keyword evidence="8" id="KW-1133">Transmembrane helix</keyword>
<keyword evidence="10" id="KW-0472">Membrane</keyword>
<dbReference type="PANTHER" id="PTHR46473:SF10">
    <property type="entry name" value="LD45603P-RELATED"/>
    <property type="match status" value="1"/>
</dbReference>
<keyword evidence="11" id="KW-1015">Disulfide bond</keyword>
<evidence type="ECO:0000256" key="1">
    <source>
        <dbReference type="ARBA" id="ARBA00004162"/>
    </source>
</evidence>
<evidence type="ECO:0000256" key="5">
    <source>
        <dbReference type="ARBA" id="ARBA00022692"/>
    </source>
</evidence>
<evidence type="ECO:0000313" key="15">
    <source>
        <dbReference type="Proteomes" id="UP001497644"/>
    </source>
</evidence>